<name>A0A1I0AF95_9EURY</name>
<dbReference type="AlphaFoldDB" id="A0A1I0AF95"/>
<gene>
    <name evidence="1" type="ORF">SAMN04488587_1631</name>
</gene>
<protein>
    <submittedName>
        <fullName evidence="1">Uncharacterized protein</fullName>
    </submittedName>
</protein>
<proteinExistence type="predicted"/>
<organism evidence="1 2">
    <name type="scientific">Methanococcoides vulcani</name>
    <dbReference type="NCBI Taxonomy" id="1353158"/>
    <lineage>
        <taxon>Archaea</taxon>
        <taxon>Methanobacteriati</taxon>
        <taxon>Methanobacteriota</taxon>
        <taxon>Stenosarchaea group</taxon>
        <taxon>Methanomicrobia</taxon>
        <taxon>Methanosarcinales</taxon>
        <taxon>Methanosarcinaceae</taxon>
        <taxon>Methanococcoides</taxon>
    </lineage>
</organism>
<dbReference type="STRING" id="1353158.SAMN04488587_1631"/>
<dbReference type="Proteomes" id="UP000243338">
    <property type="component" value="Unassembled WGS sequence"/>
</dbReference>
<reference evidence="2" key="1">
    <citation type="submission" date="2016-10" db="EMBL/GenBank/DDBJ databases">
        <authorList>
            <person name="Varghese N."/>
            <person name="Submissions S."/>
        </authorList>
    </citation>
    <scope>NUCLEOTIDE SEQUENCE [LARGE SCALE GENOMIC DNA]</scope>
    <source>
        <strain evidence="2">SLH 33</strain>
    </source>
</reference>
<keyword evidence="2" id="KW-1185">Reference proteome</keyword>
<dbReference type="EMBL" id="FOHQ01000004">
    <property type="protein sequence ID" value="SES92908.1"/>
    <property type="molecule type" value="Genomic_DNA"/>
</dbReference>
<evidence type="ECO:0000313" key="2">
    <source>
        <dbReference type="Proteomes" id="UP000243338"/>
    </source>
</evidence>
<evidence type="ECO:0000313" key="1">
    <source>
        <dbReference type="EMBL" id="SES92908.1"/>
    </source>
</evidence>
<sequence>MSLLGVGTFIFRLSYKVLSQKIFYPSALTLLREGSI</sequence>
<accession>A0A1I0AF95</accession>